<evidence type="ECO:0000313" key="3">
    <source>
        <dbReference type="Proteomes" id="UP000193317"/>
    </source>
</evidence>
<keyword evidence="3" id="KW-1185">Reference proteome</keyword>
<evidence type="ECO:0000313" key="2">
    <source>
        <dbReference type="EMBL" id="ORX14266.1"/>
    </source>
</evidence>
<evidence type="ECO:0000256" key="1">
    <source>
        <dbReference type="SAM" id="Phobius"/>
    </source>
</evidence>
<keyword evidence="1" id="KW-0812">Transmembrane</keyword>
<keyword evidence="1" id="KW-0472">Membrane</keyword>
<protein>
    <submittedName>
        <fullName evidence="2">Uncharacterized protein</fullName>
    </submittedName>
</protein>
<name>A0A1X2F778_MYCSZ</name>
<dbReference type="RefSeq" id="WP_085669512.1">
    <property type="nucleotide sequence ID" value="NZ_JACKRU010000752.1"/>
</dbReference>
<dbReference type="AlphaFoldDB" id="A0A1X2F778"/>
<feature type="transmembrane region" description="Helical" evidence="1">
    <location>
        <begin position="21"/>
        <end position="43"/>
    </location>
</feature>
<dbReference type="EMBL" id="LQPW01000019">
    <property type="protein sequence ID" value="ORX14266.1"/>
    <property type="molecule type" value="Genomic_DNA"/>
</dbReference>
<dbReference type="OrthoDB" id="4725573at2"/>
<comment type="caution">
    <text evidence="2">The sequence shown here is derived from an EMBL/GenBank/DDBJ whole genome shotgun (WGS) entry which is preliminary data.</text>
</comment>
<organism evidence="2 3">
    <name type="scientific">Mycobacterium szulgai</name>
    <dbReference type="NCBI Taxonomy" id="1787"/>
    <lineage>
        <taxon>Bacteria</taxon>
        <taxon>Bacillati</taxon>
        <taxon>Actinomycetota</taxon>
        <taxon>Actinomycetes</taxon>
        <taxon>Mycobacteriales</taxon>
        <taxon>Mycobacteriaceae</taxon>
        <taxon>Mycobacterium</taxon>
    </lineage>
</organism>
<accession>A0A1X2F778</accession>
<dbReference type="Proteomes" id="UP000193317">
    <property type="component" value="Unassembled WGS sequence"/>
</dbReference>
<proteinExistence type="predicted"/>
<gene>
    <name evidence="2" type="ORF">AWC27_20270</name>
</gene>
<reference evidence="2 3" key="1">
    <citation type="submission" date="2016-01" db="EMBL/GenBank/DDBJ databases">
        <title>The new phylogeny of the genus Mycobacterium.</title>
        <authorList>
            <person name="Tarcisio F."/>
            <person name="Conor M."/>
            <person name="Antonella G."/>
            <person name="Elisabetta G."/>
            <person name="Giulia F.S."/>
            <person name="Sara T."/>
            <person name="Anna F."/>
            <person name="Clotilde B."/>
            <person name="Roberto B."/>
            <person name="Veronica D.S."/>
            <person name="Fabio R."/>
            <person name="Monica P."/>
            <person name="Olivier J."/>
            <person name="Enrico T."/>
            <person name="Nicola S."/>
        </authorList>
    </citation>
    <scope>NUCLEOTIDE SEQUENCE [LARGE SCALE GENOMIC DNA]</scope>
    <source>
        <strain evidence="2 3">DSM 44166</strain>
    </source>
</reference>
<keyword evidence="1" id="KW-1133">Transmembrane helix</keyword>
<sequence>MLPDQLEAIKERKHKATMPSVLTITACLVTAGLLVRMVIAGFITRNGIFSWPMFTDPSYCFWELVAETPTGPEKVNFWDYTVTVAEIDLTRDRGQQFLDFLREVKSMHVHGRLVILDAQGLHEMRVVDGHLVD</sequence>